<reference evidence="2" key="1">
    <citation type="submission" date="2009-10" db="EMBL/GenBank/DDBJ databases">
        <title>Complete sequence of Bacillus selenitireducens MLS10.</title>
        <authorList>
            <consortium name="US DOE Joint Genome Institute"/>
            <person name="Lucas S."/>
            <person name="Copeland A."/>
            <person name="Lapidus A."/>
            <person name="Glavina del Rio T."/>
            <person name="Dalin E."/>
            <person name="Tice H."/>
            <person name="Bruce D."/>
            <person name="Goodwin L."/>
            <person name="Pitluck S."/>
            <person name="Sims D."/>
            <person name="Brettin T."/>
            <person name="Detter J.C."/>
            <person name="Han C."/>
            <person name="Larimer F."/>
            <person name="Land M."/>
            <person name="Hauser L."/>
            <person name="Kyrpides N."/>
            <person name="Ovchinnikova G."/>
            <person name="Stolz J."/>
        </authorList>
    </citation>
    <scope>NUCLEOTIDE SEQUENCE [LARGE SCALE GENOMIC DNA]</scope>
    <source>
        <strain evidence="2">MLS10</strain>
    </source>
</reference>
<accession>D6XVN9</accession>
<feature type="transmembrane region" description="Helical" evidence="1">
    <location>
        <begin position="14"/>
        <end position="35"/>
    </location>
</feature>
<keyword evidence="1" id="KW-0812">Transmembrane</keyword>
<dbReference type="AlphaFoldDB" id="D6XVN9"/>
<gene>
    <name evidence="2" type="ordered locus">Bsel_0113</name>
</gene>
<keyword evidence="3" id="KW-1185">Reference proteome</keyword>
<dbReference type="OrthoDB" id="2836622at2"/>
<organism evidence="2 3">
    <name type="scientific">Bacillus selenitireducens (strain ATCC 700615 / DSM 15326 / MLS10)</name>
    <dbReference type="NCBI Taxonomy" id="439292"/>
    <lineage>
        <taxon>Bacteria</taxon>
        <taxon>Bacillati</taxon>
        <taxon>Bacillota</taxon>
        <taxon>Bacilli</taxon>
        <taxon>Bacillales</taxon>
        <taxon>Bacillaceae</taxon>
        <taxon>Salisediminibacterium</taxon>
    </lineage>
</organism>
<evidence type="ECO:0000313" key="2">
    <source>
        <dbReference type="EMBL" id="ADH97662.1"/>
    </source>
</evidence>
<dbReference type="Proteomes" id="UP000000271">
    <property type="component" value="Chromosome"/>
</dbReference>
<evidence type="ECO:0000256" key="1">
    <source>
        <dbReference type="SAM" id="Phobius"/>
    </source>
</evidence>
<dbReference type="RefSeq" id="WP_013171092.1">
    <property type="nucleotide sequence ID" value="NC_014219.1"/>
</dbReference>
<dbReference type="HOGENOM" id="CLU_1018001_0_0_9"/>
<feature type="transmembrane region" description="Helical" evidence="1">
    <location>
        <begin position="41"/>
        <end position="62"/>
    </location>
</feature>
<sequence>MGIHDYYKQAGRAYFYLAAVSGLLFVVFFLLYFVLDQGPLAGLDGLILLGVMAVGFLITGFVKRNRSVTPYPKGAVADSDHDLHSVSRVVIAPLVHLLREYQIFSLDGKKIAEVRDVVTGWRRYRSFILELMGIRMFFPKTMEVATEDGVIYRLEKYGGFHEVYELYTIEGTQIASFRMNVWNPFRTYATIHDRDGKQIGENDGGLSGQRFIVKDQEGNRLVELKHQGIPMEALELFSGVNGDLVDISQDRIDEELRPVFIMAPILVKLHFRK</sequence>
<dbReference type="EMBL" id="CP001791">
    <property type="protein sequence ID" value="ADH97662.1"/>
    <property type="molecule type" value="Genomic_DNA"/>
</dbReference>
<keyword evidence="1" id="KW-1133">Transmembrane helix</keyword>
<protein>
    <submittedName>
        <fullName evidence="2">Uncharacterized protein</fullName>
    </submittedName>
</protein>
<name>D6XVN9_BACIE</name>
<keyword evidence="1" id="KW-0472">Membrane</keyword>
<evidence type="ECO:0000313" key="3">
    <source>
        <dbReference type="Proteomes" id="UP000000271"/>
    </source>
</evidence>
<proteinExistence type="predicted"/>
<dbReference type="STRING" id="439292.Bsel_0113"/>
<dbReference type="KEGG" id="bse:Bsel_0113"/>